<dbReference type="GO" id="GO:0016020">
    <property type="term" value="C:membrane"/>
    <property type="evidence" value="ECO:0007669"/>
    <property type="project" value="UniProtKB-SubCell"/>
</dbReference>
<comment type="caution">
    <text evidence="12">The sequence shown here is derived from an EMBL/GenBank/DDBJ whole genome shotgun (WGS) entry which is preliminary data.</text>
</comment>
<feature type="transmembrane region" description="Helical" evidence="10">
    <location>
        <begin position="366"/>
        <end position="384"/>
    </location>
</feature>
<dbReference type="PROSITE" id="PS50850">
    <property type="entry name" value="MFS"/>
    <property type="match status" value="1"/>
</dbReference>
<feature type="transmembrane region" description="Helical" evidence="10">
    <location>
        <begin position="118"/>
        <end position="137"/>
    </location>
</feature>
<evidence type="ECO:0000256" key="9">
    <source>
        <dbReference type="RuleBase" id="RU003346"/>
    </source>
</evidence>
<evidence type="ECO:0000256" key="4">
    <source>
        <dbReference type="ARBA" id="ARBA00022597"/>
    </source>
</evidence>
<evidence type="ECO:0000256" key="2">
    <source>
        <dbReference type="ARBA" id="ARBA00010992"/>
    </source>
</evidence>
<feature type="domain" description="Major facilitator superfamily (MFS) profile" evidence="11">
    <location>
        <begin position="32"/>
        <end position="486"/>
    </location>
</feature>
<dbReference type="STRING" id="56857.A0A200PXR7"/>
<gene>
    <name evidence="12" type="ORF">BVC80_8755g23</name>
</gene>
<dbReference type="PANTHER" id="PTHR23500">
    <property type="entry name" value="SOLUTE CARRIER FAMILY 2, FACILITATED GLUCOSE TRANSPORTER"/>
    <property type="match status" value="1"/>
</dbReference>
<dbReference type="CDD" id="cd17361">
    <property type="entry name" value="MFS_STP"/>
    <property type="match status" value="1"/>
</dbReference>
<dbReference type="SUPFAM" id="SSF103473">
    <property type="entry name" value="MFS general substrate transporter"/>
    <property type="match status" value="1"/>
</dbReference>
<dbReference type="InterPro" id="IPR003663">
    <property type="entry name" value="Sugar/inositol_transpt"/>
</dbReference>
<evidence type="ECO:0000256" key="5">
    <source>
        <dbReference type="ARBA" id="ARBA00022692"/>
    </source>
</evidence>
<feature type="transmembrane region" description="Helical" evidence="10">
    <location>
        <begin position="289"/>
        <end position="313"/>
    </location>
</feature>
<accession>A0A200PXR7</accession>
<keyword evidence="7 10" id="KW-1133">Transmembrane helix</keyword>
<dbReference type="InterPro" id="IPR036259">
    <property type="entry name" value="MFS_trans_sf"/>
</dbReference>
<sequence length="528" mass="59061">MARPGSRTSATTNSDARIQQYPGKTTRHVFFSSVVAICSALIFGYEIGISGGVTIMGPFLEKFFPKGYRQELGTDSVNQYCKFNGVTDLTLFTSSFYLAALLASLFASSVTGGFSRKLSIFFSGVVLLVGAVISGAAKNVMMLILGRILLGIGVGFVNQVVPPYQSEIAPYKNPVILNIKFQWMITVGIGIANVVNYGTNKINCGWGWRVSLGLAALPALFITISSLFLPDTPKSIIERNNLEKAKEQLQRIRGVVNVNDEFDDLVADSEKVKQPWKNIMMDMKYRPHLFMAILIPFFQHSTGINVLLFYAPVLFKSLGFGNDASLAYVMIMGLVYAFFMFVAILFLKSEDGRKRSRRNNFSNGSILLFIIQVAVGGFLIMYKLKFETHSTNRNGLAVALEMCIYVGIFAMSWGLTGWEVLSEVFPVEIRSAAQNITVSVNMLFNFIIAHLFLNMLCHMKFGVFFFFAGFVAFGSIFLYHFVPETKGKSIEEMGRRVWKQHWYWGKYIPDDEELIMSGNIQWGTAPRC</sequence>
<feature type="transmembrane region" description="Helical" evidence="10">
    <location>
        <begin position="181"/>
        <end position="198"/>
    </location>
</feature>
<comment type="similarity">
    <text evidence="2 9">Belongs to the major facilitator superfamily. Sugar transporter (TC 2.A.1.1) family.</text>
</comment>
<keyword evidence="13" id="KW-1185">Reference proteome</keyword>
<evidence type="ECO:0000256" key="10">
    <source>
        <dbReference type="SAM" id="Phobius"/>
    </source>
</evidence>
<feature type="transmembrane region" description="Helical" evidence="10">
    <location>
        <begin position="396"/>
        <end position="415"/>
    </location>
</feature>
<evidence type="ECO:0000256" key="8">
    <source>
        <dbReference type="ARBA" id="ARBA00023136"/>
    </source>
</evidence>
<evidence type="ECO:0000259" key="11">
    <source>
        <dbReference type="PROSITE" id="PS50850"/>
    </source>
</evidence>
<name>A0A200PXR7_MACCD</name>
<evidence type="ECO:0000256" key="7">
    <source>
        <dbReference type="ARBA" id="ARBA00022989"/>
    </source>
</evidence>
<dbReference type="InParanoid" id="A0A200PXR7"/>
<dbReference type="Pfam" id="PF00083">
    <property type="entry name" value="Sugar_tr"/>
    <property type="match status" value="1"/>
</dbReference>
<proteinExistence type="inferred from homology"/>
<keyword evidence="3 9" id="KW-0813">Transport</keyword>
<keyword evidence="4" id="KW-0762">Sugar transport</keyword>
<organism evidence="12 13">
    <name type="scientific">Macleaya cordata</name>
    <name type="common">Five-seeded plume-poppy</name>
    <name type="synonym">Bocconia cordata</name>
    <dbReference type="NCBI Taxonomy" id="56857"/>
    <lineage>
        <taxon>Eukaryota</taxon>
        <taxon>Viridiplantae</taxon>
        <taxon>Streptophyta</taxon>
        <taxon>Embryophyta</taxon>
        <taxon>Tracheophyta</taxon>
        <taxon>Spermatophyta</taxon>
        <taxon>Magnoliopsida</taxon>
        <taxon>Ranunculales</taxon>
        <taxon>Papaveraceae</taxon>
        <taxon>Papaveroideae</taxon>
        <taxon>Macleaya</taxon>
    </lineage>
</organism>
<protein>
    <submittedName>
        <fullName evidence="12">Sugar/inositol transporter</fullName>
    </submittedName>
</protein>
<feature type="transmembrane region" description="Helical" evidence="10">
    <location>
        <begin position="436"/>
        <end position="455"/>
    </location>
</feature>
<dbReference type="EMBL" id="MVGT01003944">
    <property type="protein sequence ID" value="OVA02976.1"/>
    <property type="molecule type" value="Genomic_DNA"/>
</dbReference>
<dbReference type="NCBIfam" id="TIGR00879">
    <property type="entry name" value="SP"/>
    <property type="match status" value="1"/>
</dbReference>
<feature type="transmembrane region" description="Helical" evidence="10">
    <location>
        <begin position="143"/>
        <end position="161"/>
    </location>
</feature>
<keyword evidence="8 10" id="KW-0472">Membrane</keyword>
<keyword evidence="5 10" id="KW-0812">Transmembrane</keyword>
<evidence type="ECO:0000256" key="1">
    <source>
        <dbReference type="ARBA" id="ARBA00004141"/>
    </source>
</evidence>
<feature type="transmembrane region" description="Helical" evidence="10">
    <location>
        <begin position="89"/>
        <end position="106"/>
    </location>
</feature>
<feature type="transmembrane region" description="Helical" evidence="10">
    <location>
        <begin position="29"/>
        <end position="56"/>
    </location>
</feature>
<evidence type="ECO:0000256" key="6">
    <source>
        <dbReference type="ARBA" id="ARBA00022847"/>
    </source>
</evidence>
<dbReference type="OrthoDB" id="5296287at2759"/>
<evidence type="ECO:0000256" key="3">
    <source>
        <dbReference type="ARBA" id="ARBA00022448"/>
    </source>
</evidence>
<comment type="subcellular location">
    <subcellularLocation>
        <location evidence="1">Membrane</location>
        <topology evidence="1">Multi-pass membrane protein</topology>
    </subcellularLocation>
</comment>
<dbReference type="GO" id="GO:0015145">
    <property type="term" value="F:monosaccharide transmembrane transporter activity"/>
    <property type="evidence" value="ECO:0007669"/>
    <property type="project" value="InterPro"/>
</dbReference>
<dbReference type="InterPro" id="IPR044778">
    <property type="entry name" value="MFS_STP/MST-like_plant"/>
</dbReference>
<feature type="transmembrane region" description="Helical" evidence="10">
    <location>
        <begin position="461"/>
        <end position="482"/>
    </location>
</feature>
<feature type="transmembrane region" description="Helical" evidence="10">
    <location>
        <begin position="325"/>
        <end position="346"/>
    </location>
</feature>
<keyword evidence="6" id="KW-0769">Symport</keyword>
<evidence type="ECO:0000313" key="12">
    <source>
        <dbReference type="EMBL" id="OVA02976.1"/>
    </source>
</evidence>
<dbReference type="InterPro" id="IPR005828">
    <property type="entry name" value="MFS_sugar_transport-like"/>
</dbReference>
<dbReference type="InterPro" id="IPR020846">
    <property type="entry name" value="MFS_dom"/>
</dbReference>
<dbReference type="PANTHER" id="PTHR23500:SF574">
    <property type="entry name" value="SUGAR TRANSPORT PROTEIN 1"/>
    <property type="match status" value="1"/>
</dbReference>
<dbReference type="Proteomes" id="UP000195402">
    <property type="component" value="Unassembled WGS sequence"/>
</dbReference>
<dbReference type="FunFam" id="1.20.1250.20:FF:000002">
    <property type="entry name" value="Sugar transport protein 13"/>
    <property type="match status" value="1"/>
</dbReference>
<feature type="transmembrane region" description="Helical" evidence="10">
    <location>
        <begin position="210"/>
        <end position="229"/>
    </location>
</feature>
<dbReference type="GO" id="GO:0015293">
    <property type="term" value="F:symporter activity"/>
    <property type="evidence" value="ECO:0007669"/>
    <property type="project" value="UniProtKB-KW"/>
</dbReference>
<dbReference type="InterPro" id="IPR045262">
    <property type="entry name" value="STP/PLT_plant"/>
</dbReference>
<evidence type="ECO:0000313" key="13">
    <source>
        <dbReference type="Proteomes" id="UP000195402"/>
    </source>
</evidence>
<dbReference type="PRINTS" id="PR00171">
    <property type="entry name" value="SUGRTRNSPORT"/>
</dbReference>
<dbReference type="Gene3D" id="1.20.1250.20">
    <property type="entry name" value="MFS general substrate transporter like domains"/>
    <property type="match status" value="1"/>
</dbReference>
<dbReference type="AlphaFoldDB" id="A0A200PXR7"/>
<reference evidence="12 13" key="1">
    <citation type="journal article" date="2017" name="Mol. Plant">
        <title>The Genome of Medicinal Plant Macleaya cordata Provides New Insights into Benzylisoquinoline Alkaloids Metabolism.</title>
        <authorList>
            <person name="Liu X."/>
            <person name="Liu Y."/>
            <person name="Huang P."/>
            <person name="Ma Y."/>
            <person name="Qing Z."/>
            <person name="Tang Q."/>
            <person name="Cao H."/>
            <person name="Cheng P."/>
            <person name="Zheng Y."/>
            <person name="Yuan Z."/>
            <person name="Zhou Y."/>
            <person name="Liu J."/>
            <person name="Tang Z."/>
            <person name="Zhuo Y."/>
            <person name="Zhang Y."/>
            <person name="Yu L."/>
            <person name="Huang J."/>
            <person name="Yang P."/>
            <person name="Peng Q."/>
            <person name="Zhang J."/>
            <person name="Jiang W."/>
            <person name="Zhang Z."/>
            <person name="Lin K."/>
            <person name="Ro D.K."/>
            <person name="Chen X."/>
            <person name="Xiong X."/>
            <person name="Shang Y."/>
            <person name="Huang S."/>
            <person name="Zeng J."/>
        </authorList>
    </citation>
    <scope>NUCLEOTIDE SEQUENCE [LARGE SCALE GENOMIC DNA]</scope>
    <source>
        <strain evidence="13">cv. BLH2017</strain>
        <tissue evidence="12">Root</tissue>
    </source>
</reference>